<evidence type="ECO:0000313" key="2">
    <source>
        <dbReference type="EMBL" id="MBW78453.1"/>
    </source>
</evidence>
<keyword evidence="1" id="KW-1133">Transmembrane helix</keyword>
<dbReference type="AlphaFoldDB" id="A0A2M4DLL5"/>
<keyword evidence="1" id="KW-0812">Transmembrane</keyword>
<proteinExistence type="predicted"/>
<keyword evidence="1" id="KW-0472">Membrane</keyword>
<name>A0A2M4DLL5_ANODA</name>
<reference evidence="2" key="1">
    <citation type="submission" date="2018-01" db="EMBL/GenBank/DDBJ databases">
        <title>An insight into the sialome of Amazonian anophelines.</title>
        <authorList>
            <person name="Ribeiro J.M."/>
            <person name="Scarpassa V."/>
            <person name="Calvo E."/>
        </authorList>
    </citation>
    <scope>NUCLEOTIDE SEQUENCE</scope>
</reference>
<protein>
    <submittedName>
        <fullName evidence="2">Putative secreted protein</fullName>
    </submittedName>
</protein>
<dbReference type="EMBL" id="GGFL01014275">
    <property type="protein sequence ID" value="MBW78453.1"/>
    <property type="molecule type" value="Transcribed_RNA"/>
</dbReference>
<evidence type="ECO:0000256" key="1">
    <source>
        <dbReference type="SAM" id="Phobius"/>
    </source>
</evidence>
<organism evidence="2">
    <name type="scientific">Anopheles darlingi</name>
    <name type="common">Mosquito</name>
    <dbReference type="NCBI Taxonomy" id="43151"/>
    <lineage>
        <taxon>Eukaryota</taxon>
        <taxon>Metazoa</taxon>
        <taxon>Ecdysozoa</taxon>
        <taxon>Arthropoda</taxon>
        <taxon>Hexapoda</taxon>
        <taxon>Insecta</taxon>
        <taxon>Pterygota</taxon>
        <taxon>Neoptera</taxon>
        <taxon>Endopterygota</taxon>
        <taxon>Diptera</taxon>
        <taxon>Nematocera</taxon>
        <taxon>Culicoidea</taxon>
        <taxon>Culicidae</taxon>
        <taxon>Anophelinae</taxon>
        <taxon>Anopheles</taxon>
    </lineage>
</organism>
<sequence>MLIPPFAHDALVVLVMVVATNATIILTTRKASSNPYLPLPLEGDFPLFVVVFGEEVPDPTVPRALNIIFHPHAVKRCVSVCVCLSP</sequence>
<accession>A0A2M4DLL5</accession>
<feature type="transmembrane region" description="Helical" evidence="1">
    <location>
        <begin position="6"/>
        <end position="26"/>
    </location>
</feature>